<dbReference type="SMART" id="SM00382">
    <property type="entry name" value="AAA"/>
    <property type="match status" value="1"/>
</dbReference>
<accession>A0A1I1MAH8</accession>
<dbReference type="InterPro" id="IPR027417">
    <property type="entry name" value="P-loop_NTPase"/>
</dbReference>
<proteinExistence type="predicted"/>
<keyword evidence="4" id="KW-1133">Transmembrane helix</keyword>
<feature type="domain" description="ABC transporter" evidence="5">
    <location>
        <begin position="2"/>
        <end position="291"/>
    </location>
</feature>
<dbReference type="PROSITE" id="PS00211">
    <property type="entry name" value="ABC_TRANSPORTER_1"/>
    <property type="match status" value="1"/>
</dbReference>
<name>A0A1I1MAH8_9FLAO</name>
<keyword evidence="4" id="KW-0472">Membrane</keyword>
<dbReference type="InterPro" id="IPR015854">
    <property type="entry name" value="ABC_transpr_LolD-like"/>
</dbReference>
<organism evidence="6 7">
    <name type="scientific">Flavobacterium phragmitis</name>
    <dbReference type="NCBI Taxonomy" id="739143"/>
    <lineage>
        <taxon>Bacteria</taxon>
        <taxon>Pseudomonadati</taxon>
        <taxon>Bacteroidota</taxon>
        <taxon>Flavobacteriia</taxon>
        <taxon>Flavobacteriales</taxon>
        <taxon>Flavobacteriaceae</taxon>
        <taxon>Flavobacterium</taxon>
    </lineage>
</organism>
<dbReference type="GO" id="GO:0016887">
    <property type="term" value="F:ATP hydrolysis activity"/>
    <property type="evidence" value="ECO:0007669"/>
    <property type="project" value="InterPro"/>
</dbReference>
<protein>
    <submittedName>
        <fullName evidence="6">Lipoprotein-releasing system ATP-binding protein</fullName>
    </submittedName>
</protein>
<evidence type="ECO:0000256" key="1">
    <source>
        <dbReference type="ARBA" id="ARBA00022448"/>
    </source>
</evidence>
<dbReference type="InterPro" id="IPR003593">
    <property type="entry name" value="AAA+_ATPase"/>
</dbReference>
<sequence>MIQAQNIHKFYDKLEVLKGVDLHIKKGEIVSIVGASGAGKTTLLQILGTLDKPDYAPESSLTINGKNVLELQDIKSNNSKEEKTFKIITWTGSIYIILLAVCLLFLRTKIFDDTLRLVASITLFLPIIAMLFYYNRYFKKKSKKDRILSDFRNLNLGFIFQFHQLLPEFTALENVCIPAYIAGKKTSETEAEAKKLLNFLGLSHRIHHKPSELSGGEQQRVAVARALINKPDVIFADEPSGNLDTHSAENLHQLFFQLRDEFGQTFVIVTHNEELANMADRKLVMSDGQIIS</sequence>
<dbReference type="AlphaFoldDB" id="A0A1I1MAH8"/>
<feature type="transmembrane region" description="Helical" evidence="4">
    <location>
        <begin position="87"/>
        <end position="108"/>
    </location>
</feature>
<reference evidence="7" key="1">
    <citation type="submission" date="2016-10" db="EMBL/GenBank/DDBJ databases">
        <authorList>
            <person name="Varghese N."/>
            <person name="Submissions S."/>
        </authorList>
    </citation>
    <scope>NUCLEOTIDE SEQUENCE [LARGE SCALE GENOMIC DNA]</scope>
    <source>
        <strain evidence="7">CGMCC 1.10370</strain>
    </source>
</reference>
<dbReference type="GO" id="GO:0005886">
    <property type="term" value="C:plasma membrane"/>
    <property type="evidence" value="ECO:0007669"/>
    <property type="project" value="TreeGrafter"/>
</dbReference>
<dbReference type="SUPFAM" id="SSF52540">
    <property type="entry name" value="P-loop containing nucleoside triphosphate hydrolases"/>
    <property type="match status" value="1"/>
</dbReference>
<dbReference type="InterPro" id="IPR017871">
    <property type="entry name" value="ABC_transporter-like_CS"/>
</dbReference>
<evidence type="ECO:0000313" key="6">
    <source>
        <dbReference type="EMBL" id="SFC82389.1"/>
    </source>
</evidence>
<dbReference type="Gene3D" id="3.40.50.300">
    <property type="entry name" value="P-loop containing nucleotide triphosphate hydrolases"/>
    <property type="match status" value="1"/>
</dbReference>
<dbReference type="InterPro" id="IPR017911">
    <property type="entry name" value="MacB-like_ATP-bd"/>
</dbReference>
<dbReference type="PANTHER" id="PTHR24220:SF86">
    <property type="entry name" value="ABC TRANSPORTER ABCH.1"/>
    <property type="match status" value="1"/>
</dbReference>
<keyword evidence="4" id="KW-0812">Transmembrane</keyword>
<keyword evidence="3 6" id="KW-0067">ATP-binding</keyword>
<dbReference type="GO" id="GO:0005524">
    <property type="term" value="F:ATP binding"/>
    <property type="evidence" value="ECO:0007669"/>
    <property type="project" value="UniProtKB-KW"/>
</dbReference>
<keyword evidence="7" id="KW-1185">Reference proteome</keyword>
<dbReference type="Pfam" id="PF00005">
    <property type="entry name" value="ABC_tran"/>
    <property type="match status" value="2"/>
</dbReference>
<evidence type="ECO:0000256" key="3">
    <source>
        <dbReference type="ARBA" id="ARBA00022840"/>
    </source>
</evidence>
<keyword evidence="6" id="KW-0449">Lipoprotein</keyword>
<evidence type="ECO:0000256" key="2">
    <source>
        <dbReference type="ARBA" id="ARBA00022741"/>
    </source>
</evidence>
<dbReference type="STRING" id="739143.SAMN05216297_102403"/>
<dbReference type="PANTHER" id="PTHR24220">
    <property type="entry name" value="IMPORT ATP-BINDING PROTEIN"/>
    <property type="match status" value="1"/>
</dbReference>
<feature type="transmembrane region" description="Helical" evidence="4">
    <location>
        <begin position="114"/>
        <end position="134"/>
    </location>
</feature>
<evidence type="ECO:0000313" key="7">
    <source>
        <dbReference type="Proteomes" id="UP000199672"/>
    </source>
</evidence>
<dbReference type="GO" id="GO:0022857">
    <property type="term" value="F:transmembrane transporter activity"/>
    <property type="evidence" value="ECO:0007669"/>
    <property type="project" value="TreeGrafter"/>
</dbReference>
<evidence type="ECO:0000259" key="5">
    <source>
        <dbReference type="PROSITE" id="PS50893"/>
    </source>
</evidence>
<evidence type="ECO:0000256" key="4">
    <source>
        <dbReference type="SAM" id="Phobius"/>
    </source>
</evidence>
<dbReference type="InterPro" id="IPR003439">
    <property type="entry name" value="ABC_transporter-like_ATP-bd"/>
</dbReference>
<dbReference type="CDD" id="cd03255">
    <property type="entry name" value="ABC_MJ0796_LolCDE_FtsE"/>
    <property type="match status" value="1"/>
</dbReference>
<dbReference type="Proteomes" id="UP000199672">
    <property type="component" value="Unassembled WGS sequence"/>
</dbReference>
<keyword evidence="1" id="KW-0813">Transport</keyword>
<keyword evidence="2" id="KW-0547">Nucleotide-binding</keyword>
<dbReference type="EMBL" id="FOMH01000002">
    <property type="protein sequence ID" value="SFC82389.1"/>
    <property type="molecule type" value="Genomic_DNA"/>
</dbReference>
<gene>
    <name evidence="6" type="ORF">SAMN05216297_102403</name>
</gene>
<dbReference type="PROSITE" id="PS50893">
    <property type="entry name" value="ABC_TRANSPORTER_2"/>
    <property type="match status" value="1"/>
</dbReference>
<dbReference type="OrthoDB" id="9802264at2"/>